<reference evidence="3 4" key="1">
    <citation type="submission" date="2014-07" db="EMBL/GenBank/DDBJ databases">
        <title>Comparative genomic insights into amoeba endosymbionts belonging to the families of Holosporaceae and Candidatus Midichloriaceae within Rickettsiales.</title>
        <authorList>
            <person name="Wang Z."/>
            <person name="Wu M."/>
        </authorList>
    </citation>
    <scope>NUCLEOTIDE SEQUENCE [LARGE SCALE GENOMIC DNA]</scope>
    <source>
        <strain evidence="3">PRA3</strain>
    </source>
</reference>
<organism evidence="3 4">
    <name type="scientific">Candidatus Odyssella acanthamoebae</name>
    <dbReference type="NCBI Taxonomy" id="91604"/>
    <lineage>
        <taxon>Bacteria</taxon>
        <taxon>Pseudomonadati</taxon>
        <taxon>Pseudomonadota</taxon>
        <taxon>Alphaproteobacteria</taxon>
        <taxon>Holosporales</taxon>
        <taxon>Candidatus Paracaedibacteraceae</taxon>
        <taxon>Candidatus Odyssella</taxon>
    </lineage>
</organism>
<dbReference type="KEGG" id="paca:ID47_11310"/>
<evidence type="ECO:0000313" key="4">
    <source>
        <dbReference type="Proteomes" id="UP000028926"/>
    </source>
</evidence>
<evidence type="ECO:0000256" key="1">
    <source>
        <dbReference type="SAM" id="MobiDB-lite"/>
    </source>
</evidence>
<evidence type="ECO:0000313" key="3">
    <source>
        <dbReference type="EMBL" id="AIK97190.1"/>
    </source>
</evidence>
<dbReference type="HOGENOM" id="CLU_1607856_0_0_5"/>
<gene>
    <name evidence="3" type="ORF">ID47_11310</name>
</gene>
<keyword evidence="2" id="KW-0472">Membrane</keyword>
<dbReference type="Proteomes" id="UP000028926">
    <property type="component" value="Chromosome"/>
</dbReference>
<name>A0A077B2G4_9PROT</name>
<feature type="transmembrane region" description="Helical" evidence="2">
    <location>
        <begin position="6"/>
        <end position="25"/>
    </location>
</feature>
<proteinExistence type="predicted"/>
<keyword evidence="2" id="KW-1133">Transmembrane helix</keyword>
<dbReference type="AlphaFoldDB" id="A0A077B2G4"/>
<evidence type="ECO:0000256" key="2">
    <source>
        <dbReference type="SAM" id="Phobius"/>
    </source>
</evidence>
<dbReference type="EMBL" id="CP008941">
    <property type="protein sequence ID" value="AIK97190.1"/>
    <property type="molecule type" value="Genomic_DNA"/>
</dbReference>
<protein>
    <submittedName>
        <fullName evidence="3">Uncharacterized protein</fullName>
    </submittedName>
</protein>
<accession>A0A077B2G4</accession>
<feature type="compositionally biased region" description="Pro residues" evidence="1">
    <location>
        <begin position="105"/>
        <end position="132"/>
    </location>
</feature>
<keyword evidence="2" id="KW-0812">Transmembrane</keyword>
<dbReference type="eggNOG" id="ENOG503150Y">
    <property type="taxonomic scope" value="Bacteria"/>
</dbReference>
<feature type="region of interest" description="Disordered" evidence="1">
    <location>
        <begin position="95"/>
        <end position="165"/>
    </location>
</feature>
<sequence length="165" mass="17996">MSSVRASFVFAFAILASVGAVLLYLDHSDRFKLTTGKQGLYIFDKKTTATNFCDTYRCIGISPKFIMPKKVDIVQIPGVQVSSQIQQPTPTIASLMMPPQRQDPVPSPVPVKEPMPVPSQPPVVQPKDPPPQTAALSQPAKNKFHVVEDEDMGGFINAPDSSEDE</sequence>
<keyword evidence="4" id="KW-1185">Reference proteome</keyword>